<name>A0A8S5QY21_9CAUD</name>
<evidence type="ECO:0008006" key="2">
    <source>
        <dbReference type="Google" id="ProtNLM"/>
    </source>
</evidence>
<accession>A0A8S5QY21</accession>
<reference evidence="1" key="1">
    <citation type="journal article" date="2021" name="Proc. Natl. Acad. Sci. U.S.A.">
        <title>A Catalog of Tens of Thousands of Viruses from Human Metagenomes Reveals Hidden Associations with Chronic Diseases.</title>
        <authorList>
            <person name="Tisza M.J."/>
            <person name="Buck C.B."/>
        </authorList>
    </citation>
    <scope>NUCLEOTIDE SEQUENCE</scope>
    <source>
        <strain evidence="1">Ctr592</strain>
    </source>
</reference>
<sequence length="287" mass="31465">MIEVKQFVDIIENQLNALAVGKDFVFKIYPNEGEFVDVIQSSQTELPKDVIYGVVTFLPNTTIPLANLGIFNITASLSILAPVTRGALSNDDTYGHVNEIADILQNYYQQQTGASGTLTDKSNTAYKYVLGINTPQTGQESVYGKAGRAVPLSMVLSWQLIRGGVLFTDVHVIIDGTEVVCTDFGAELNVGQQTDNIQNEAYLKSYPQSQSLSMTVQVPYQNTALCKKLIAQLWNGTLQQSFTVKYYDGTTYTEETAITKNMIASRIITNAQPGTNMGIVATFTLSR</sequence>
<protein>
    <recommendedName>
        <fullName evidence="2">Tail protein</fullName>
    </recommendedName>
</protein>
<proteinExistence type="predicted"/>
<organism evidence="1">
    <name type="scientific">Siphoviridae sp. ctr592</name>
    <dbReference type="NCBI Taxonomy" id="2826474"/>
    <lineage>
        <taxon>Viruses</taxon>
        <taxon>Duplodnaviria</taxon>
        <taxon>Heunggongvirae</taxon>
        <taxon>Uroviricota</taxon>
        <taxon>Caudoviricetes</taxon>
    </lineage>
</organism>
<evidence type="ECO:0000313" key="1">
    <source>
        <dbReference type="EMBL" id="DAE23637.1"/>
    </source>
</evidence>
<dbReference type="EMBL" id="BK015757">
    <property type="protein sequence ID" value="DAE23637.1"/>
    <property type="molecule type" value="Genomic_DNA"/>
</dbReference>